<evidence type="ECO:0000313" key="3">
    <source>
        <dbReference type="EMBL" id="TMP54482.1"/>
    </source>
</evidence>
<dbReference type="OrthoDB" id="5565224at2"/>
<dbReference type="EMBL" id="PNCL01000124">
    <property type="protein sequence ID" value="TMP54482.1"/>
    <property type="molecule type" value="Genomic_DNA"/>
</dbReference>
<feature type="transmembrane region" description="Helical" evidence="1">
    <location>
        <begin position="9"/>
        <end position="35"/>
    </location>
</feature>
<comment type="caution">
    <text evidence="3">The sequence shown here is derived from an EMBL/GenBank/DDBJ whole genome shotgun (WGS) entry which is preliminary data.</text>
</comment>
<proteinExistence type="predicted"/>
<name>A0A5S3XKY3_9GAMM</name>
<evidence type="ECO:0000313" key="2">
    <source>
        <dbReference type="EMBL" id="TMP41940.1"/>
    </source>
</evidence>
<feature type="transmembrane region" description="Helical" evidence="1">
    <location>
        <begin position="208"/>
        <end position="229"/>
    </location>
</feature>
<dbReference type="PANTHER" id="PTHR38568">
    <property type="entry name" value="DUF445 DOMAIN-CONTAINING PROTEIN-RELATED"/>
    <property type="match status" value="1"/>
</dbReference>
<dbReference type="PANTHER" id="PTHR38568:SF1">
    <property type="entry name" value="DUF445 DOMAIN-CONTAINING PROTEIN"/>
    <property type="match status" value="1"/>
</dbReference>
<dbReference type="AlphaFoldDB" id="A0A5S3XKY3"/>
<feature type="transmembrane region" description="Helical" evidence="1">
    <location>
        <begin position="41"/>
        <end position="62"/>
    </location>
</feature>
<dbReference type="RefSeq" id="WP_138597392.1">
    <property type="nucleotide sequence ID" value="NZ_PNCK01000046.1"/>
</dbReference>
<gene>
    <name evidence="3" type="ORF">CWB96_19255</name>
    <name evidence="2" type="ORF">CWB97_13335</name>
</gene>
<reference evidence="3 5" key="1">
    <citation type="submission" date="2017-12" db="EMBL/GenBank/DDBJ databases">
        <authorList>
            <person name="Paulsen S."/>
            <person name="Gram L.K."/>
        </authorList>
    </citation>
    <scope>NUCLEOTIDE SEQUENCE [LARGE SCALE GENOMIC DNA]</scope>
    <source>
        <strain evidence="3 5">S2231</strain>
        <strain evidence="2">S2233</strain>
    </source>
</reference>
<protein>
    <submittedName>
        <fullName evidence="3">DUF445 domain-containing protein</fullName>
    </submittedName>
</protein>
<evidence type="ECO:0000256" key="1">
    <source>
        <dbReference type="SAM" id="Phobius"/>
    </source>
</evidence>
<dbReference type="Proteomes" id="UP000307706">
    <property type="component" value="Unassembled WGS sequence"/>
</dbReference>
<organism evidence="3 5">
    <name type="scientific">Pseudoalteromonas citrea</name>
    <dbReference type="NCBI Taxonomy" id="43655"/>
    <lineage>
        <taxon>Bacteria</taxon>
        <taxon>Pseudomonadati</taxon>
        <taxon>Pseudomonadota</taxon>
        <taxon>Gammaproteobacteria</taxon>
        <taxon>Alteromonadales</taxon>
        <taxon>Pseudoalteromonadaceae</taxon>
        <taxon>Pseudoalteromonas</taxon>
    </lineage>
</organism>
<keyword evidence="1" id="KW-0472">Membrane</keyword>
<sequence length="232" mass="25503">MNKSLITNIVATLCVLVGYVSGHAIIFSIGIFALSGAVTNLVAIHMLFEKVPFLYGSGVITLKFKEFKSSIRKLILEEFFHKDKVSHLLQSQQENLDLTPVIKKVDLDPAFDTLVGVIESSQFGPMLTMFGGSEALQPMRSSFVEKMQDTLIDITQEPKFKALMVNELIGGNASSIHDTIEQAVDHRLDELTPTMVKDIIQNMIKTHLGWLVVWGGVFGGIFGLAAALVNLP</sequence>
<evidence type="ECO:0000313" key="5">
    <source>
        <dbReference type="Proteomes" id="UP000307706"/>
    </source>
</evidence>
<reference evidence="3" key="3">
    <citation type="submission" date="2019-09" db="EMBL/GenBank/DDBJ databases">
        <title>Co-occurence of chitin degradation, pigmentation and bioactivity in marine Pseudoalteromonas.</title>
        <authorList>
            <person name="Sonnenschein E.C."/>
            <person name="Bech P.K."/>
        </authorList>
    </citation>
    <scope>NUCLEOTIDE SEQUENCE</scope>
    <source>
        <strain evidence="3">S2231</strain>
        <strain evidence="2 4">S2233</strain>
    </source>
</reference>
<keyword evidence="1" id="KW-0812">Transmembrane</keyword>
<evidence type="ECO:0000313" key="4">
    <source>
        <dbReference type="Proteomes" id="UP000305730"/>
    </source>
</evidence>
<reference evidence="5" key="2">
    <citation type="submission" date="2019-06" db="EMBL/GenBank/DDBJ databases">
        <title>Co-occurence of chitin degradation, pigmentation and bioactivity in marine Pseudoalteromonas.</title>
        <authorList>
            <person name="Sonnenschein E.C."/>
            <person name="Bech P.K."/>
        </authorList>
    </citation>
    <scope>NUCLEOTIDE SEQUENCE [LARGE SCALE GENOMIC DNA]</scope>
    <source>
        <strain evidence="5">S2231</strain>
    </source>
</reference>
<accession>A0A5S3XKY3</accession>
<dbReference type="Proteomes" id="UP000305730">
    <property type="component" value="Unassembled WGS sequence"/>
</dbReference>
<dbReference type="EMBL" id="PNCK01000046">
    <property type="protein sequence ID" value="TMP41940.1"/>
    <property type="molecule type" value="Genomic_DNA"/>
</dbReference>
<keyword evidence="1" id="KW-1133">Transmembrane helix</keyword>
<keyword evidence="4" id="KW-1185">Reference proteome</keyword>